<dbReference type="PANTHER" id="PTHR30203:SF20">
    <property type="entry name" value="MULTIDRUG RESISTANCE OUTER MEMBRANE PROTEIN MDTP-RELATED"/>
    <property type="match status" value="1"/>
</dbReference>
<dbReference type="Proteomes" id="UP000754821">
    <property type="component" value="Unassembled WGS sequence"/>
</dbReference>
<dbReference type="Gene3D" id="2.20.200.10">
    <property type="entry name" value="Outer membrane efflux proteins (OEP)"/>
    <property type="match status" value="1"/>
</dbReference>
<dbReference type="RefSeq" id="WP_087108079.1">
    <property type="nucleotide sequence ID" value="NZ_FUKM01000033.1"/>
</dbReference>
<proteinExistence type="inferred from homology"/>
<feature type="chain" id="PRO_5044976897" evidence="10">
    <location>
        <begin position="20"/>
        <end position="478"/>
    </location>
</feature>
<evidence type="ECO:0000256" key="10">
    <source>
        <dbReference type="RuleBase" id="RU362097"/>
    </source>
</evidence>
<organism evidence="11 12">
    <name type="scientific">Halomonas citrativorans</name>
    <dbReference type="NCBI Taxonomy" id="2742612"/>
    <lineage>
        <taxon>Bacteria</taxon>
        <taxon>Pseudomonadati</taxon>
        <taxon>Pseudomonadota</taxon>
        <taxon>Gammaproteobacteria</taxon>
        <taxon>Oceanospirillales</taxon>
        <taxon>Halomonadaceae</taxon>
        <taxon>Halomonas</taxon>
    </lineage>
</organism>
<gene>
    <name evidence="11" type="ORF">EI163_02785</name>
</gene>
<comment type="caution">
    <text evidence="11">The sequence shown here is derived from an EMBL/GenBank/DDBJ whole genome shotgun (WGS) entry which is preliminary data.</text>
</comment>
<evidence type="ECO:0000256" key="4">
    <source>
        <dbReference type="ARBA" id="ARBA00022692"/>
    </source>
</evidence>
<dbReference type="InterPro" id="IPR010131">
    <property type="entry name" value="MdtP/NodT-like"/>
</dbReference>
<evidence type="ECO:0000256" key="8">
    <source>
        <dbReference type="ARBA" id="ARBA00023288"/>
    </source>
</evidence>
<comment type="subcellular location">
    <subcellularLocation>
        <location evidence="10">Cell outer membrane</location>
        <topology evidence="10">Lipid-anchor</topology>
    </subcellularLocation>
    <subcellularLocation>
        <location evidence="1">Membrane</location>
    </subcellularLocation>
</comment>
<dbReference type="PANTHER" id="PTHR30203">
    <property type="entry name" value="OUTER MEMBRANE CATION EFFLUX PROTEIN"/>
    <property type="match status" value="1"/>
</dbReference>
<sequence>MKYLWNLMLAVTLSGCASMGDIEDPQSALNTPKSFGAVDTGWHRPSPHWWERYHDAGLNALIDQALAQSPDIRLAQIRVSQAAAVADQAGAEHGPNVDGNARATRKRYAEQYDVGAPLAGHYGSTYVLGVEARYTFDFWGRQRAALKVALGETAARQAEVQDAKILLTSQIAESWFELSRLLEVKKLAENALELRTQTLRIVESRVKAGLDTEVERWQAEGDLPATERDIAELDEQIGLQRNTLAALAGLPMNALADAVPDLEPTQGTFLPPFIPAELIGQRADVVAARWRVEAATQGIEIAKADFYPNINLHAFAGLARQDLSVGLSDWLDAGSRTYSIEPAISLPIFDAGRLRAHLKERVSDLDVAVETYNHVLLTAVRDAANQMVSLGALEPQLQAQERVLTTRRTAFDLAKRQYASGLTNYLTVLNAQNALLQARKQQADIRSRALVLDAELNRALGGGFDTSNSTMHFTGKSS</sequence>
<comment type="similarity">
    <text evidence="2 10">Belongs to the outer membrane factor (OMF) (TC 1.B.17) family.</text>
</comment>
<dbReference type="NCBIfam" id="TIGR01845">
    <property type="entry name" value="outer_NodT"/>
    <property type="match status" value="1"/>
</dbReference>
<keyword evidence="6 10" id="KW-0472">Membrane</keyword>
<protein>
    <submittedName>
        <fullName evidence="11">Efflux transporter outer membrane subunit</fullName>
    </submittedName>
</protein>
<dbReference type="InterPro" id="IPR003423">
    <property type="entry name" value="OMP_efflux"/>
</dbReference>
<evidence type="ECO:0000256" key="3">
    <source>
        <dbReference type="ARBA" id="ARBA00022452"/>
    </source>
</evidence>
<evidence type="ECO:0000256" key="9">
    <source>
        <dbReference type="ARBA" id="ARBA00037313"/>
    </source>
</evidence>
<keyword evidence="3 10" id="KW-1134">Transmembrane beta strand</keyword>
<dbReference type="Pfam" id="PF02321">
    <property type="entry name" value="OEP"/>
    <property type="match status" value="2"/>
</dbReference>
<keyword evidence="8 10" id="KW-0449">Lipoprotein</keyword>
<keyword evidence="5 10" id="KW-0732">Signal</keyword>
<evidence type="ECO:0000313" key="11">
    <source>
        <dbReference type="EMBL" id="MBE0402491.1"/>
    </source>
</evidence>
<keyword evidence="4 10" id="KW-0812">Transmembrane</keyword>
<dbReference type="EMBL" id="RRZC01000002">
    <property type="protein sequence ID" value="MBE0402491.1"/>
    <property type="molecule type" value="Genomic_DNA"/>
</dbReference>
<evidence type="ECO:0000256" key="2">
    <source>
        <dbReference type="ARBA" id="ARBA00007613"/>
    </source>
</evidence>
<evidence type="ECO:0000256" key="5">
    <source>
        <dbReference type="ARBA" id="ARBA00022729"/>
    </source>
</evidence>
<reference evidence="11 12" key="1">
    <citation type="submission" date="2020-07" db="EMBL/GenBank/DDBJ databases">
        <title>Halophilic bacteria isolated from french cheeses.</title>
        <authorList>
            <person name="Kothe C.I."/>
            <person name="Farah-Kraiem B."/>
            <person name="Renault P."/>
            <person name="Dridi B."/>
        </authorList>
    </citation>
    <scope>NUCLEOTIDE SEQUENCE [LARGE SCALE GENOMIC DNA]</scope>
    <source>
        <strain evidence="11 12">FME16</strain>
    </source>
</reference>
<accession>A0ABR9F7W8</accession>
<feature type="signal peptide" evidence="10">
    <location>
        <begin position="1"/>
        <end position="19"/>
    </location>
</feature>
<name>A0ABR9F7W8_9GAMM</name>
<keyword evidence="12" id="KW-1185">Reference proteome</keyword>
<dbReference type="PROSITE" id="PS51257">
    <property type="entry name" value="PROKAR_LIPOPROTEIN"/>
    <property type="match status" value="1"/>
</dbReference>
<comment type="function">
    <text evidence="9">Could be involved in resistance to puromycin, acriflavine and tetraphenylarsonium chloride.</text>
</comment>
<evidence type="ECO:0000256" key="1">
    <source>
        <dbReference type="ARBA" id="ARBA00004370"/>
    </source>
</evidence>
<evidence type="ECO:0000256" key="7">
    <source>
        <dbReference type="ARBA" id="ARBA00023139"/>
    </source>
</evidence>
<evidence type="ECO:0000256" key="6">
    <source>
        <dbReference type="ARBA" id="ARBA00023136"/>
    </source>
</evidence>
<keyword evidence="7 10" id="KW-0564">Palmitate</keyword>
<dbReference type="Gene3D" id="1.20.1600.10">
    <property type="entry name" value="Outer membrane efflux proteins (OEP)"/>
    <property type="match status" value="1"/>
</dbReference>
<dbReference type="SUPFAM" id="SSF56954">
    <property type="entry name" value="Outer membrane efflux proteins (OEP)"/>
    <property type="match status" value="1"/>
</dbReference>
<evidence type="ECO:0000313" key="12">
    <source>
        <dbReference type="Proteomes" id="UP000754821"/>
    </source>
</evidence>